<sequence>MSSDKQKTDSQGHLFLNSNFKYCLNSLGLPFSVIHPSEDI</sequence>
<dbReference type="Proteomes" id="UP000031390">
    <property type="component" value="Unassembled WGS sequence"/>
</dbReference>
<dbReference type="AlphaFoldDB" id="A0A0C1H5N1"/>
<reference evidence="1 2" key="1">
    <citation type="submission" date="2014-12" db="EMBL/GenBank/DDBJ databases">
        <title>Genome sequence of Morococcus cerebrosus.</title>
        <authorList>
            <person name="Shin S.-K."/>
            <person name="Yi H."/>
        </authorList>
    </citation>
    <scope>NUCLEOTIDE SEQUENCE [LARGE SCALE GENOMIC DNA]</scope>
    <source>
        <strain evidence="1 2">CIP 81.93</strain>
    </source>
</reference>
<proteinExistence type="predicted"/>
<dbReference type="EMBL" id="JUFZ01000036">
    <property type="protein sequence ID" value="KIC09527.1"/>
    <property type="molecule type" value="Genomic_DNA"/>
</dbReference>
<organism evidence="1 2">
    <name type="scientific">Morococcus cerebrosus</name>
    <dbReference type="NCBI Taxonomy" id="1056807"/>
    <lineage>
        <taxon>Bacteria</taxon>
        <taxon>Pseudomonadati</taxon>
        <taxon>Pseudomonadota</taxon>
        <taxon>Betaproteobacteria</taxon>
        <taxon>Neisseriales</taxon>
        <taxon>Neisseriaceae</taxon>
        <taxon>Morococcus</taxon>
    </lineage>
</organism>
<evidence type="ECO:0000313" key="2">
    <source>
        <dbReference type="Proteomes" id="UP000031390"/>
    </source>
</evidence>
<comment type="caution">
    <text evidence="1">The sequence shown here is derived from an EMBL/GenBank/DDBJ whole genome shotgun (WGS) entry which is preliminary data.</text>
</comment>
<protein>
    <submittedName>
        <fullName evidence="1">Uncharacterized protein</fullName>
    </submittedName>
</protein>
<evidence type="ECO:0000313" key="1">
    <source>
        <dbReference type="EMBL" id="KIC09527.1"/>
    </source>
</evidence>
<name>A0A0C1H5N1_9NEIS</name>
<gene>
    <name evidence="1" type="ORF">MCC93_09160</name>
</gene>
<accession>A0A0C1H5N1</accession>